<dbReference type="InterPro" id="IPR051541">
    <property type="entry name" value="PTS_SugarTrans_NitroReg"/>
</dbReference>
<dbReference type="SUPFAM" id="SSF55804">
    <property type="entry name" value="Phoshotransferase/anion transport protein"/>
    <property type="match status" value="1"/>
</dbReference>
<keyword evidence="4" id="KW-0808">Transferase</keyword>
<keyword evidence="2" id="KW-0597">Phosphoprotein</keyword>
<dbReference type="GO" id="GO:0016020">
    <property type="term" value="C:membrane"/>
    <property type="evidence" value="ECO:0007669"/>
    <property type="project" value="InterPro"/>
</dbReference>
<keyword evidence="1" id="KW-0813">Transport</keyword>
<dbReference type="Proteomes" id="UP000013085">
    <property type="component" value="Unassembled WGS sequence"/>
</dbReference>
<dbReference type="NCBIfam" id="TIGR00848">
    <property type="entry name" value="fruA"/>
    <property type="match status" value="1"/>
</dbReference>
<gene>
    <name evidence="7" type="ORF">HMPREF1090_02361</name>
</gene>
<dbReference type="Pfam" id="PF00359">
    <property type="entry name" value="PTS_EIIA_2"/>
    <property type="match status" value="1"/>
</dbReference>
<keyword evidence="3" id="KW-0762">Sugar transport</keyword>
<dbReference type="GO" id="GO:0009401">
    <property type="term" value="P:phosphoenolpyruvate-dependent sugar phosphotransferase system"/>
    <property type="evidence" value="ECO:0007669"/>
    <property type="project" value="UniProtKB-KW"/>
</dbReference>
<evidence type="ECO:0000256" key="3">
    <source>
        <dbReference type="ARBA" id="ARBA00022597"/>
    </source>
</evidence>
<comment type="caution">
    <text evidence="7">The sequence shown here is derived from an EMBL/GenBank/DDBJ whole genome shotgun (WGS) entry which is preliminary data.</text>
</comment>
<accession>A0A0E2HPE6</accession>
<evidence type="ECO:0000313" key="8">
    <source>
        <dbReference type="Proteomes" id="UP000013085"/>
    </source>
</evidence>
<evidence type="ECO:0000256" key="1">
    <source>
        <dbReference type="ARBA" id="ARBA00022448"/>
    </source>
</evidence>
<dbReference type="AlphaFoldDB" id="A0A0E2HPE6"/>
<dbReference type="HOGENOM" id="CLU_072531_5_0_9"/>
<dbReference type="InterPro" id="IPR004715">
    <property type="entry name" value="PTS_IIA_fruc"/>
</dbReference>
<evidence type="ECO:0000256" key="5">
    <source>
        <dbReference type="ARBA" id="ARBA00022683"/>
    </source>
</evidence>
<reference evidence="7 8" key="1">
    <citation type="submission" date="2013-01" db="EMBL/GenBank/DDBJ databases">
        <title>The Genome Sequence of Clostridium clostridioforme 90A8.</title>
        <authorList>
            <consortium name="The Broad Institute Genome Sequencing Platform"/>
            <person name="Earl A."/>
            <person name="Ward D."/>
            <person name="Feldgarden M."/>
            <person name="Gevers D."/>
            <person name="Courvalin P."/>
            <person name="Lambert T."/>
            <person name="Walker B."/>
            <person name="Young S.K."/>
            <person name="Zeng Q."/>
            <person name="Gargeya S."/>
            <person name="Fitzgerald M."/>
            <person name="Haas B."/>
            <person name="Abouelleil A."/>
            <person name="Alvarado L."/>
            <person name="Arachchi H.M."/>
            <person name="Berlin A.M."/>
            <person name="Chapman S.B."/>
            <person name="Dewar J."/>
            <person name="Goldberg J."/>
            <person name="Griggs A."/>
            <person name="Gujja S."/>
            <person name="Hansen M."/>
            <person name="Howarth C."/>
            <person name="Imamovic A."/>
            <person name="Larimer J."/>
            <person name="McCowan C."/>
            <person name="Murphy C."/>
            <person name="Neiman D."/>
            <person name="Pearson M."/>
            <person name="Priest M."/>
            <person name="Roberts A."/>
            <person name="Saif S."/>
            <person name="Shea T."/>
            <person name="Sisk P."/>
            <person name="Sykes S."/>
            <person name="Wortman J."/>
            <person name="Nusbaum C."/>
            <person name="Birren B."/>
        </authorList>
    </citation>
    <scope>NUCLEOTIDE SEQUENCE [LARGE SCALE GENOMIC DNA]</scope>
    <source>
        <strain evidence="7 8">90A8</strain>
    </source>
</reference>
<dbReference type="PANTHER" id="PTHR47738:SF2">
    <property type="entry name" value="PTS SYSTEM FRUCTOSE-LIKE EIIA COMPONENT"/>
    <property type="match status" value="1"/>
</dbReference>
<name>A0A0E2HPE6_9FIRM</name>
<dbReference type="PROSITE" id="PS00372">
    <property type="entry name" value="PTS_EIIA_TYPE_2_HIS"/>
    <property type="match status" value="1"/>
</dbReference>
<dbReference type="InterPro" id="IPR016152">
    <property type="entry name" value="PTrfase/Anion_transptr"/>
</dbReference>
<evidence type="ECO:0000313" key="7">
    <source>
        <dbReference type="EMBL" id="ENZ14069.1"/>
    </source>
</evidence>
<evidence type="ECO:0000256" key="4">
    <source>
        <dbReference type="ARBA" id="ARBA00022679"/>
    </source>
</evidence>
<dbReference type="Gene3D" id="3.40.930.10">
    <property type="entry name" value="Mannitol-specific EII, Chain A"/>
    <property type="match status" value="1"/>
</dbReference>
<dbReference type="PATRIC" id="fig|999408.3.peg.2541"/>
<keyword evidence="5" id="KW-0598">Phosphotransferase system</keyword>
<evidence type="ECO:0000259" key="6">
    <source>
        <dbReference type="PROSITE" id="PS51094"/>
    </source>
</evidence>
<dbReference type="GO" id="GO:0008982">
    <property type="term" value="F:protein-N(PI)-phosphohistidine-sugar phosphotransferase activity"/>
    <property type="evidence" value="ECO:0007669"/>
    <property type="project" value="InterPro"/>
</dbReference>
<sequence length="148" mass="16586">MNLLEVINENAVAVNVKAQNKEEVFECVCDLLLKDGSITSKEEFKQDLYIRESQGKTGIGDGIAIPHGKSLAVKRNCISVLKLERPIQWETLDGRPAQMFIIFAINQRDKDDYFLRLMASVAKKLAQEGTCGKLMGSSTKEDILEAFY</sequence>
<dbReference type="EMBL" id="AGYR01000026">
    <property type="protein sequence ID" value="ENZ14069.1"/>
    <property type="molecule type" value="Genomic_DNA"/>
</dbReference>
<dbReference type="PROSITE" id="PS51094">
    <property type="entry name" value="PTS_EIIA_TYPE_2"/>
    <property type="match status" value="1"/>
</dbReference>
<organism evidence="7 8">
    <name type="scientific">[Clostridium] clostridioforme 90A8</name>
    <dbReference type="NCBI Taxonomy" id="999408"/>
    <lineage>
        <taxon>Bacteria</taxon>
        <taxon>Bacillati</taxon>
        <taxon>Bacillota</taxon>
        <taxon>Clostridia</taxon>
        <taxon>Lachnospirales</taxon>
        <taxon>Lachnospiraceae</taxon>
        <taxon>Enterocloster</taxon>
    </lineage>
</organism>
<dbReference type="PANTHER" id="PTHR47738">
    <property type="entry name" value="PTS SYSTEM FRUCTOSE-LIKE EIIA COMPONENT-RELATED"/>
    <property type="match status" value="1"/>
</dbReference>
<dbReference type="CDD" id="cd00211">
    <property type="entry name" value="PTS_IIA_fru"/>
    <property type="match status" value="1"/>
</dbReference>
<proteinExistence type="predicted"/>
<feature type="domain" description="PTS EIIA type-2" evidence="6">
    <location>
        <begin position="5"/>
        <end position="148"/>
    </location>
</feature>
<protein>
    <submittedName>
        <fullName evidence="7">PTS system, fructose subfamily, IIA component</fullName>
    </submittedName>
</protein>
<dbReference type="RefSeq" id="WP_002595783.1">
    <property type="nucleotide sequence ID" value="NZ_KB851020.1"/>
</dbReference>
<dbReference type="InterPro" id="IPR002178">
    <property type="entry name" value="PTS_EIIA_type-2_dom"/>
</dbReference>
<evidence type="ECO:0000256" key="2">
    <source>
        <dbReference type="ARBA" id="ARBA00022553"/>
    </source>
</evidence>